<dbReference type="InterPro" id="IPR036514">
    <property type="entry name" value="SGNH_hydro_sf"/>
</dbReference>
<evidence type="ECO:0000313" key="3">
    <source>
        <dbReference type="Proteomes" id="UP000007113"/>
    </source>
</evidence>
<proteinExistence type="predicted"/>
<dbReference type="STRING" id="682795.AciX8_2230"/>
<evidence type="ECO:0000313" key="2">
    <source>
        <dbReference type="EMBL" id="AEU36548.1"/>
    </source>
</evidence>
<name>G8NVG7_GRAMM</name>
<feature type="domain" description="SGNH hydrolase-type esterase" evidence="1">
    <location>
        <begin position="95"/>
        <end position="258"/>
    </location>
</feature>
<organism evidence="2 3">
    <name type="scientific">Granulicella mallensis (strain ATCC BAA-1857 / DSM 23137 / MP5ACTX8)</name>
    <dbReference type="NCBI Taxonomy" id="682795"/>
    <lineage>
        <taxon>Bacteria</taxon>
        <taxon>Pseudomonadati</taxon>
        <taxon>Acidobacteriota</taxon>
        <taxon>Terriglobia</taxon>
        <taxon>Terriglobales</taxon>
        <taxon>Acidobacteriaceae</taxon>
        <taxon>Granulicella</taxon>
    </lineage>
</organism>
<dbReference type="InterPro" id="IPR013830">
    <property type="entry name" value="SGNH_hydro"/>
</dbReference>
<dbReference type="GO" id="GO:0016788">
    <property type="term" value="F:hydrolase activity, acting on ester bonds"/>
    <property type="evidence" value="ECO:0007669"/>
    <property type="project" value="UniProtKB-ARBA"/>
</dbReference>
<dbReference type="EMBL" id="CP003130">
    <property type="protein sequence ID" value="AEU36548.1"/>
    <property type="molecule type" value="Genomic_DNA"/>
</dbReference>
<dbReference type="AlphaFoldDB" id="G8NVG7"/>
<dbReference type="Pfam" id="PF13472">
    <property type="entry name" value="Lipase_GDSL_2"/>
    <property type="match status" value="1"/>
</dbReference>
<dbReference type="Proteomes" id="UP000007113">
    <property type="component" value="Chromosome"/>
</dbReference>
<gene>
    <name evidence="2" type="ordered locus">AciX8_2230</name>
</gene>
<dbReference type="PANTHER" id="PTHR30383">
    <property type="entry name" value="THIOESTERASE 1/PROTEASE 1/LYSOPHOSPHOLIPASE L1"/>
    <property type="match status" value="1"/>
</dbReference>
<dbReference type="HOGENOM" id="CLU_051989_2_1_0"/>
<accession>G8NVG7</accession>
<reference evidence="2 3" key="1">
    <citation type="submission" date="2011-11" db="EMBL/GenBank/DDBJ databases">
        <title>Complete sequence of Granulicella mallensis MP5ACTX8.</title>
        <authorList>
            <consortium name="US DOE Joint Genome Institute"/>
            <person name="Lucas S."/>
            <person name="Copeland A."/>
            <person name="Lapidus A."/>
            <person name="Cheng J.-F."/>
            <person name="Goodwin L."/>
            <person name="Pitluck S."/>
            <person name="Peters L."/>
            <person name="Lu M."/>
            <person name="Detter J.C."/>
            <person name="Han C."/>
            <person name="Tapia R."/>
            <person name="Land M."/>
            <person name="Hauser L."/>
            <person name="Kyrpides N."/>
            <person name="Ivanova N."/>
            <person name="Mikhailova N."/>
            <person name="Pagani I."/>
            <person name="Rawat S."/>
            <person name="Mannisto M."/>
            <person name="Haggblom M."/>
            <person name="Woyke T."/>
        </authorList>
    </citation>
    <scope>NUCLEOTIDE SEQUENCE [LARGE SCALE GENOMIC DNA]</scope>
    <source>
        <strain evidence="3">ATCC BAA-1857 / DSM 23137 / MP5ACTX8</strain>
    </source>
</reference>
<dbReference type="Gene3D" id="3.40.50.1110">
    <property type="entry name" value="SGNH hydrolase"/>
    <property type="match status" value="1"/>
</dbReference>
<dbReference type="eggNOG" id="COG2755">
    <property type="taxonomic scope" value="Bacteria"/>
</dbReference>
<dbReference type="SUPFAM" id="SSF52266">
    <property type="entry name" value="SGNH hydrolase"/>
    <property type="match status" value="1"/>
</dbReference>
<protein>
    <submittedName>
        <fullName evidence="2">Lipolytic protein G-D-S-L family</fullName>
    </submittedName>
</protein>
<dbReference type="RefSeq" id="WP_014265426.1">
    <property type="nucleotide sequence ID" value="NC_016631.1"/>
</dbReference>
<dbReference type="InterPro" id="IPR051532">
    <property type="entry name" value="Ester_Hydrolysis_Enzymes"/>
</dbReference>
<sequence length="276" mass="30464" precursor="true">MMTTIAHKTLRWPTRRQAAVAPSLDRLHLWRRLLLASCILGTSVAGFAQARVYVPAVPPDSNSAAYAAPRDEWLITVQNKFDKYSGKHADILFDGDSITNRWEITGKAVWDAKFAGRAADFGIEGDRTENLLWRLSKGQVTGVDPKLVVLMIGTNNVVRNTSGEIASGVEAIVSQYETLCPSAHIILMSVFPRGRTPSDPNRMKLAEVNQALATRFTETTDPRVTLVDISSRLTQHDGTISTDMMPDMLHPAADGYRIWADALQPYVDKYAPIAAK</sequence>
<evidence type="ECO:0000259" key="1">
    <source>
        <dbReference type="Pfam" id="PF13472"/>
    </source>
</evidence>
<dbReference type="KEGG" id="gma:AciX8_2230"/>
<dbReference type="OrthoDB" id="2513075at2"/>
<keyword evidence="3" id="KW-1185">Reference proteome</keyword>